<dbReference type="Gene3D" id="3.10.20.550">
    <property type="entry name" value="ASAP complex, SAP18 subunit"/>
    <property type="match status" value="1"/>
</dbReference>
<feature type="region of interest" description="Disordered" evidence="3">
    <location>
        <begin position="156"/>
        <end position="193"/>
    </location>
</feature>
<dbReference type="WBParaSite" id="HNAJ_0001169101-mRNA-1">
    <property type="protein sequence ID" value="HNAJ_0001169101-mRNA-1"/>
    <property type="gene ID" value="HNAJ_0001169101"/>
</dbReference>
<dbReference type="InterPro" id="IPR042534">
    <property type="entry name" value="SAP18_sf"/>
</dbReference>
<evidence type="ECO:0000313" key="5">
    <source>
        <dbReference type="Proteomes" id="UP000278807"/>
    </source>
</evidence>
<evidence type="ECO:0000256" key="2">
    <source>
        <dbReference type="ARBA" id="ARBA00030511"/>
    </source>
</evidence>
<dbReference type="STRING" id="102285.A0A0R3TV61"/>
<gene>
    <name evidence="4" type="ORF">HNAJ_LOCUS11681</name>
</gene>
<dbReference type="EMBL" id="UZAE01013720">
    <property type="protein sequence ID" value="VDO11070.1"/>
    <property type="molecule type" value="Genomic_DNA"/>
</dbReference>
<dbReference type="InterPro" id="IPR010516">
    <property type="entry name" value="SAP18"/>
</dbReference>
<evidence type="ECO:0000313" key="6">
    <source>
        <dbReference type="WBParaSite" id="HNAJ_0001169101-mRNA-1"/>
    </source>
</evidence>
<proteinExistence type="inferred from homology"/>
<dbReference type="PANTHER" id="PTHR13082">
    <property type="entry name" value="SAP18"/>
    <property type="match status" value="1"/>
</dbReference>
<dbReference type="Pfam" id="PF06487">
    <property type="entry name" value="SAP18"/>
    <property type="match status" value="1"/>
</dbReference>
<evidence type="ECO:0000256" key="1">
    <source>
        <dbReference type="ARBA" id="ARBA00009143"/>
    </source>
</evidence>
<sequence length="193" mass="21902">MVLGEKSDGRIDREKTCPLLLRIFVNQIYHNRIKDYSHKSFPSNELRAYTWLDATLHELSELIKSVHMDAQKSGTIFEFAIVSPDPDKPFYRMRNIGSICSGFPADSDKIMLKDCTFRIGDMLDVAVTPPPMNPPMPANASVNSANKGRVFRRNDDLPMASSQQSSRKMGGGGGRDRFHPYSNNDSRQRRNFM</sequence>
<evidence type="ECO:0000256" key="3">
    <source>
        <dbReference type="SAM" id="MobiDB-lite"/>
    </source>
</evidence>
<protein>
    <recommendedName>
        <fullName evidence="2">18 kDa Sin3-associated polypeptide</fullName>
    </recommendedName>
</protein>
<dbReference type="OrthoDB" id="440566at2759"/>
<reference evidence="4 5" key="2">
    <citation type="submission" date="2018-11" db="EMBL/GenBank/DDBJ databases">
        <authorList>
            <consortium name="Pathogen Informatics"/>
        </authorList>
    </citation>
    <scope>NUCLEOTIDE SEQUENCE [LARGE SCALE GENOMIC DNA]</scope>
</reference>
<keyword evidence="5" id="KW-1185">Reference proteome</keyword>
<name>A0A0R3TV61_RODNA</name>
<accession>A0A0R3TV61</accession>
<evidence type="ECO:0000313" key="4">
    <source>
        <dbReference type="EMBL" id="VDO11070.1"/>
    </source>
</evidence>
<dbReference type="GO" id="GO:0005634">
    <property type="term" value="C:nucleus"/>
    <property type="evidence" value="ECO:0007669"/>
    <property type="project" value="TreeGrafter"/>
</dbReference>
<comment type="similarity">
    <text evidence="1">Belongs to the SAP18 family.</text>
</comment>
<dbReference type="PANTHER" id="PTHR13082:SF0">
    <property type="entry name" value="HISTONE DEACETYLASE COMPLEX SUBUNIT SAP18"/>
    <property type="match status" value="1"/>
</dbReference>
<dbReference type="Proteomes" id="UP000278807">
    <property type="component" value="Unassembled WGS sequence"/>
</dbReference>
<reference evidence="6" key="1">
    <citation type="submission" date="2017-02" db="UniProtKB">
        <authorList>
            <consortium name="WormBaseParasite"/>
        </authorList>
    </citation>
    <scope>IDENTIFICATION</scope>
</reference>
<dbReference type="AlphaFoldDB" id="A0A0R3TV61"/>
<dbReference type="GO" id="GO:0003714">
    <property type="term" value="F:transcription corepressor activity"/>
    <property type="evidence" value="ECO:0007669"/>
    <property type="project" value="TreeGrafter"/>
</dbReference>
<organism evidence="6">
    <name type="scientific">Rodentolepis nana</name>
    <name type="common">Dwarf tapeworm</name>
    <name type="synonym">Hymenolepis nana</name>
    <dbReference type="NCBI Taxonomy" id="102285"/>
    <lineage>
        <taxon>Eukaryota</taxon>
        <taxon>Metazoa</taxon>
        <taxon>Spiralia</taxon>
        <taxon>Lophotrochozoa</taxon>
        <taxon>Platyhelminthes</taxon>
        <taxon>Cestoda</taxon>
        <taxon>Eucestoda</taxon>
        <taxon>Cyclophyllidea</taxon>
        <taxon>Hymenolepididae</taxon>
        <taxon>Rodentolepis</taxon>
    </lineage>
</organism>